<proteinExistence type="predicted"/>
<protein>
    <submittedName>
        <fullName evidence="1">RCG30335</fullName>
    </submittedName>
</protein>
<dbReference type="Proteomes" id="UP000234681">
    <property type="component" value="Chromosome 4"/>
</dbReference>
<accession>A6IN05</accession>
<reference evidence="1 2" key="1">
    <citation type="submission" date="2005-09" db="EMBL/GenBank/DDBJ databases">
        <authorList>
            <person name="Mural R.J."/>
            <person name="Li P.W."/>
            <person name="Adams M.D."/>
            <person name="Amanatides P.G."/>
            <person name="Baden-Tillson H."/>
            <person name="Barnstead M."/>
            <person name="Chin S.H."/>
            <person name="Dew I."/>
            <person name="Evans C.A."/>
            <person name="Ferriera S."/>
            <person name="Flanigan M."/>
            <person name="Fosler C."/>
            <person name="Glodek A."/>
            <person name="Gu Z."/>
            <person name="Holt R.A."/>
            <person name="Jennings D."/>
            <person name="Kraft C.L."/>
            <person name="Lu F."/>
            <person name="Nguyen T."/>
            <person name="Nusskern D.R."/>
            <person name="Pfannkoch C.M."/>
            <person name="Sitter C."/>
            <person name="Sutton G.G."/>
            <person name="Venter J.C."/>
            <person name="Wang Z."/>
            <person name="Woodage T."/>
            <person name="Zheng X.H."/>
            <person name="Zhong F."/>
        </authorList>
    </citation>
    <scope>NUCLEOTIDE SEQUENCE [LARGE SCALE GENOMIC DNA]</scope>
    <source>
        <strain>BN</strain>
        <strain evidence="2">Sprague-Dawley</strain>
    </source>
</reference>
<evidence type="ECO:0000313" key="2">
    <source>
        <dbReference type="Proteomes" id="UP000234681"/>
    </source>
</evidence>
<name>A6IN05_RAT</name>
<evidence type="ECO:0000313" key="1">
    <source>
        <dbReference type="EMBL" id="EDM01434.1"/>
    </source>
</evidence>
<dbReference type="EMBL" id="CH473964">
    <property type="protein sequence ID" value="EDM01434.1"/>
    <property type="molecule type" value="Genomic_DNA"/>
</dbReference>
<sequence>MPAQQVTPVPSQRGGILR</sequence>
<organism evidence="1 2">
    <name type="scientific">Rattus norvegicus</name>
    <name type="common">Rat</name>
    <dbReference type="NCBI Taxonomy" id="10116"/>
    <lineage>
        <taxon>Eukaryota</taxon>
        <taxon>Metazoa</taxon>
        <taxon>Chordata</taxon>
        <taxon>Craniata</taxon>
        <taxon>Vertebrata</taxon>
        <taxon>Euteleostomi</taxon>
        <taxon>Mammalia</taxon>
        <taxon>Eutheria</taxon>
        <taxon>Euarchontoglires</taxon>
        <taxon>Glires</taxon>
        <taxon>Rodentia</taxon>
        <taxon>Myomorpha</taxon>
        <taxon>Muroidea</taxon>
        <taxon>Muridae</taxon>
        <taxon>Murinae</taxon>
        <taxon>Rattus</taxon>
    </lineage>
</organism>
<dbReference type="AlphaFoldDB" id="A6IN05"/>
<gene>
    <name evidence="1" type="ORF">rCG_30335</name>
</gene>